<dbReference type="InterPro" id="IPR050570">
    <property type="entry name" value="Cell_wall_metabolism_enzyme"/>
</dbReference>
<dbReference type="Gene3D" id="2.70.70.10">
    <property type="entry name" value="Glucose Permease (Domain IIA)"/>
    <property type="match status" value="1"/>
</dbReference>
<dbReference type="Proteomes" id="UP000823960">
    <property type="component" value="Unassembled WGS sequence"/>
</dbReference>
<dbReference type="AlphaFoldDB" id="A0A9D1T343"/>
<name>A0A9D1T343_9FIRM</name>
<dbReference type="SUPFAM" id="SSF51261">
    <property type="entry name" value="Duplicated hybrid motif"/>
    <property type="match status" value="1"/>
</dbReference>
<dbReference type="CDD" id="cd12797">
    <property type="entry name" value="M23_peptidase"/>
    <property type="match status" value="1"/>
</dbReference>
<organism evidence="4 5">
    <name type="scientific">Candidatus Faeciplasma avium</name>
    <dbReference type="NCBI Taxonomy" id="2840798"/>
    <lineage>
        <taxon>Bacteria</taxon>
        <taxon>Bacillati</taxon>
        <taxon>Bacillota</taxon>
        <taxon>Clostridia</taxon>
        <taxon>Eubacteriales</taxon>
        <taxon>Oscillospiraceae</taxon>
        <taxon>Oscillospiraceae incertae sedis</taxon>
        <taxon>Candidatus Faeciplasma</taxon>
    </lineage>
</organism>
<sequence length="254" mass="28394">DFIDHLVAILESYEYNKSVLEQKKAALESDKKTVEQKQSEVVLLKEDWDSQLLDLNQLYSESETELRKLRDLKESYEENRDELEEEAEKIEEEIQRIIREASRAEYMGDLPKGTFLWPLPGYYQITSAYGSRWGTTHRGIDISGSGVMGAEITAANSGVVITVYNGCTHNYGKKRSCGCGGGFGNYCIIDHGGGYATLYGHSTEITVSEGDYVTTGDVIGYVGSTGYSTGAHLHFEVRVDGERKDPESFNLIRK</sequence>
<dbReference type="PANTHER" id="PTHR21666">
    <property type="entry name" value="PEPTIDASE-RELATED"/>
    <property type="match status" value="1"/>
</dbReference>
<dbReference type="GO" id="GO:0004222">
    <property type="term" value="F:metalloendopeptidase activity"/>
    <property type="evidence" value="ECO:0007669"/>
    <property type="project" value="TreeGrafter"/>
</dbReference>
<dbReference type="EMBL" id="DVOL01000002">
    <property type="protein sequence ID" value="HIV10090.1"/>
    <property type="molecule type" value="Genomic_DNA"/>
</dbReference>
<protein>
    <submittedName>
        <fullName evidence="4">Peptidoglycan DD-metalloendopeptidase family protein</fullName>
    </submittedName>
</protein>
<feature type="domain" description="M23ase beta-sheet core" evidence="3">
    <location>
        <begin position="136"/>
        <end position="246"/>
    </location>
</feature>
<feature type="coiled-coil region" evidence="2">
    <location>
        <begin position="10"/>
        <end position="107"/>
    </location>
</feature>
<feature type="non-terminal residue" evidence="4">
    <location>
        <position position="1"/>
    </location>
</feature>
<reference evidence="4" key="1">
    <citation type="submission" date="2020-10" db="EMBL/GenBank/DDBJ databases">
        <authorList>
            <person name="Gilroy R."/>
        </authorList>
    </citation>
    <scope>NUCLEOTIDE SEQUENCE</scope>
    <source>
        <strain evidence="4">1370</strain>
    </source>
</reference>
<dbReference type="InterPro" id="IPR011055">
    <property type="entry name" value="Dup_hybrid_motif"/>
</dbReference>
<evidence type="ECO:0000256" key="2">
    <source>
        <dbReference type="SAM" id="Coils"/>
    </source>
</evidence>
<reference evidence="4" key="2">
    <citation type="journal article" date="2021" name="PeerJ">
        <title>Extensive microbial diversity within the chicken gut microbiome revealed by metagenomics and culture.</title>
        <authorList>
            <person name="Gilroy R."/>
            <person name="Ravi A."/>
            <person name="Getino M."/>
            <person name="Pursley I."/>
            <person name="Horton D.L."/>
            <person name="Alikhan N.F."/>
            <person name="Baker D."/>
            <person name="Gharbi K."/>
            <person name="Hall N."/>
            <person name="Watson M."/>
            <person name="Adriaenssens E.M."/>
            <person name="Foster-Nyarko E."/>
            <person name="Jarju S."/>
            <person name="Secka A."/>
            <person name="Antonio M."/>
            <person name="Oren A."/>
            <person name="Chaudhuri R.R."/>
            <person name="La Ragione R."/>
            <person name="Hildebrand F."/>
            <person name="Pallen M.J."/>
        </authorList>
    </citation>
    <scope>NUCLEOTIDE SEQUENCE</scope>
    <source>
        <strain evidence="4">1370</strain>
    </source>
</reference>
<evidence type="ECO:0000313" key="4">
    <source>
        <dbReference type="EMBL" id="HIV10090.1"/>
    </source>
</evidence>
<keyword evidence="2" id="KW-0175">Coiled coil</keyword>
<dbReference type="PANTHER" id="PTHR21666:SF289">
    <property type="entry name" value="L-ALA--D-GLU ENDOPEPTIDASE"/>
    <property type="match status" value="1"/>
</dbReference>
<dbReference type="Gene3D" id="6.10.250.3150">
    <property type="match status" value="1"/>
</dbReference>
<comment type="caution">
    <text evidence="4">The sequence shown here is derived from an EMBL/GenBank/DDBJ whole genome shotgun (WGS) entry which is preliminary data.</text>
</comment>
<evidence type="ECO:0000313" key="5">
    <source>
        <dbReference type="Proteomes" id="UP000823960"/>
    </source>
</evidence>
<dbReference type="InterPro" id="IPR016047">
    <property type="entry name" value="M23ase_b-sheet_dom"/>
</dbReference>
<evidence type="ECO:0000256" key="1">
    <source>
        <dbReference type="ARBA" id="ARBA00022729"/>
    </source>
</evidence>
<dbReference type="Pfam" id="PF01551">
    <property type="entry name" value="Peptidase_M23"/>
    <property type="match status" value="1"/>
</dbReference>
<gene>
    <name evidence="4" type="ORF">IAD28_00115</name>
</gene>
<proteinExistence type="predicted"/>
<evidence type="ECO:0000259" key="3">
    <source>
        <dbReference type="Pfam" id="PF01551"/>
    </source>
</evidence>
<accession>A0A9D1T343</accession>
<keyword evidence="1" id="KW-0732">Signal</keyword>